<dbReference type="GO" id="GO:0004175">
    <property type="term" value="F:endopeptidase activity"/>
    <property type="evidence" value="ECO:0007669"/>
    <property type="project" value="UniProtKB-ARBA"/>
</dbReference>
<feature type="transmembrane region" description="Helical" evidence="1">
    <location>
        <begin position="199"/>
        <end position="222"/>
    </location>
</feature>
<keyword evidence="3" id="KW-0482">Metalloprotease</keyword>
<dbReference type="EMBL" id="JACEIQ010000003">
    <property type="protein sequence ID" value="MBA4493596.1"/>
    <property type="molecule type" value="Genomic_DNA"/>
</dbReference>
<evidence type="ECO:0000259" key="2">
    <source>
        <dbReference type="Pfam" id="PF02517"/>
    </source>
</evidence>
<feature type="transmembrane region" description="Helical" evidence="1">
    <location>
        <begin position="169"/>
        <end position="187"/>
    </location>
</feature>
<dbReference type="PANTHER" id="PTHR39430">
    <property type="entry name" value="MEMBRANE-ASSOCIATED PROTEASE-RELATED"/>
    <property type="match status" value="1"/>
</dbReference>
<keyword evidence="1" id="KW-0812">Transmembrane</keyword>
<feature type="transmembrane region" description="Helical" evidence="1">
    <location>
        <begin position="242"/>
        <end position="260"/>
    </location>
</feature>
<keyword evidence="1" id="KW-1133">Transmembrane helix</keyword>
<dbReference type="Proteomes" id="UP000535491">
    <property type="component" value="Unassembled WGS sequence"/>
</dbReference>
<feature type="transmembrane region" description="Helical" evidence="1">
    <location>
        <begin position="106"/>
        <end position="124"/>
    </location>
</feature>
<feature type="transmembrane region" description="Helical" evidence="1">
    <location>
        <begin position="73"/>
        <end position="94"/>
    </location>
</feature>
<evidence type="ECO:0000313" key="3">
    <source>
        <dbReference type="EMBL" id="MBA4493596.1"/>
    </source>
</evidence>
<keyword evidence="3" id="KW-0378">Hydrolase</keyword>
<keyword evidence="4" id="KW-1185">Reference proteome</keyword>
<dbReference type="GO" id="GO:0080120">
    <property type="term" value="P:CAAX-box protein maturation"/>
    <property type="evidence" value="ECO:0007669"/>
    <property type="project" value="UniProtKB-ARBA"/>
</dbReference>
<dbReference type="Pfam" id="PF02517">
    <property type="entry name" value="Rce1-like"/>
    <property type="match status" value="1"/>
</dbReference>
<keyword evidence="1" id="KW-0472">Membrane</keyword>
<feature type="transmembrane region" description="Helical" evidence="1">
    <location>
        <begin position="7"/>
        <end position="28"/>
    </location>
</feature>
<sequence length="267" mass="28989">MKILEIFGKLLLLFLLIQLLGLPGVLFLDSPNTLLFLQTFALIGASLLMFVLFERKRGWHLGVRQEQEGLRFLQGTGLGVGCMLLVFLLIFLFGGVQVVGVNGSGGAWKSVLTSLALFIMVGISEEILARGYTQGLVSYLFSPAAAWIVSSAFFALLHGSNPGVWDEPLPMINIFLAGLLLAVYRDVSGGLWGPIGFHFTWNFFQGSVFGFAVSGLDITSLIQLKATGNTTVSGGSFGAEGSIFATIVLLAVTFWIWRFGQTKRKQI</sequence>
<reference evidence="3 4" key="1">
    <citation type="submission" date="2020-07" db="EMBL/GenBank/DDBJ databases">
        <authorList>
            <person name="Feng H."/>
        </authorList>
    </citation>
    <scope>NUCLEOTIDE SEQUENCE [LARGE SCALE GENOMIC DNA]</scope>
    <source>
        <strain evidence="4">s-10</strain>
    </source>
</reference>
<feature type="transmembrane region" description="Helical" evidence="1">
    <location>
        <begin position="34"/>
        <end position="53"/>
    </location>
</feature>
<feature type="transmembrane region" description="Helical" evidence="1">
    <location>
        <begin position="136"/>
        <end position="157"/>
    </location>
</feature>
<organism evidence="3 4">
    <name type="scientific">Paenactinomyces guangxiensis</name>
    <dbReference type="NCBI Taxonomy" id="1490290"/>
    <lineage>
        <taxon>Bacteria</taxon>
        <taxon>Bacillati</taxon>
        <taxon>Bacillota</taxon>
        <taxon>Bacilli</taxon>
        <taxon>Bacillales</taxon>
        <taxon>Thermoactinomycetaceae</taxon>
        <taxon>Paenactinomyces</taxon>
    </lineage>
</organism>
<dbReference type="InterPro" id="IPR003675">
    <property type="entry name" value="Rce1/LyrA-like_dom"/>
</dbReference>
<proteinExistence type="predicted"/>
<gene>
    <name evidence="3" type="ORF">H1191_04680</name>
</gene>
<keyword evidence="3" id="KW-0645">Protease</keyword>
<evidence type="ECO:0000256" key="1">
    <source>
        <dbReference type="SAM" id="Phobius"/>
    </source>
</evidence>
<evidence type="ECO:0000313" key="4">
    <source>
        <dbReference type="Proteomes" id="UP000535491"/>
    </source>
</evidence>
<comment type="caution">
    <text evidence="3">The sequence shown here is derived from an EMBL/GenBank/DDBJ whole genome shotgun (WGS) entry which is preliminary data.</text>
</comment>
<dbReference type="RefSeq" id="WP_181750838.1">
    <property type="nucleotide sequence ID" value="NZ_JACEIQ010000003.1"/>
</dbReference>
<dbReference type="PANTHER" id="PTHR39430:SF1">
    <property type="entry name" value="PROTEASE"/>
    <property type="match status" value="1"/>
</dbReference>
<dbReference type="GO" id="GO:0006508">
    <property type="term" value="P:proteolysis"/>
    <property type="evidence" value="ECO:0007669"/>
    <property type="project" value="UniProtKB-KW"/>
</dbReference>
<protein>
    <submittedName>
        <fullName evidence="3">CPBP family intramembrane metalloprotease</fullName>
    </submittedName>
</protein>
<dbReference type="GO" id="GO:0008237">
    <property type="term" value="F:metallopeptidase activity"/>
    <property type="evidence" value="ECO:0007669"/>
    <property type="project" value="UniProtKB-KW"/>
</dbReference>
<dbReference type="AlphaFoldDB" id="A0A7W1WPC9"/>
<name>A0A7W1WPC9_9BACL</name>
<feature type="domain" description="CAAX prenyl protease 2/Lysostaphin resistance protein A-like" evidence="2">
    <location>
        <begin position="108"/>
        <end position="204"/>
    </location>
</feature>
<accession>A0A7W1WPC9</accession>